<name>A0A0P7B9M8_9HYPO</name>
<feature type="region of interest" description="Disordered" evidence="1">
    <location>
        <begin position="1"/>
        <end position="28"/>
    </location>
</feature>
<proteinExistence type="predicted"/>
<accession>A0A0P7B9M8</accession>
<reference evidence="2 3" key="1">
    <citation type="submission" date="2015-09" db="EMBL/GenBank/DDBJ databases">
        <title>Draft genome of a European isolate of the apple canker pathogen Neonectria ditissima.</title>
        <authorList>
            <person name="Gomez-Cortecero A."/>
            <person name="Harrison R.J."/>
            <person name="Armitage A.D."/>
        </authorList>
    </citation>
    <scope>NUCLEOTIDE SEQUENCE [LARGE SCALE GENOMIC DNA]</scope>
    <source>
        <strain evidence="2 3">R09/05</strain>
    </source>
</reference>
<dbReference type="AlphaFoldDB" id="A0A0P7B9M8"/>
<keyword evidence="3" id="KW-1185">Reference proteome</keyword>
<gene>
    <name evidence="2" type="ORF">AK830_g3102</name>
</gene>
<sequence>MLNKPLPDSGTEHGALTTTERQNKSQDQQVRMVGVAHVEHILHDDSNDGLNDDYEMYKVDETFLAPADRALLLRWVADQDPM</sequence>
<feature type="compositionally biased region" description="Polar residues" evidence="1">
    <location>
        <begin position="16"/>
        <end position="28"/>
    </location>
</feature>
<organism evidence="2 3">
    <name type="scientific">Neonectria ditissima</name>
    <dbReference type="NCBI Taxonomy" id="78410"/>
    <lineage>
        <taxon>Eukaryota</taxon>
        <taxon>Fungi</taxon>
        <taxon>Dikarya</taxon>
        <taxon>Ascomycota</taxon>
        <taxon>Pezizomycotina</taxon>
        <taxon>Sordariomycetes</taxon>
        <taxon>Hypocreomycetidae</taxon>
        <taxon>Hypocreales</taxon>
        <taxon>Nectriaceae</taxon>
        <taxon>Neonectria</taxon>
    </lineage>
</organism>
<dbReference type="Proteomes" id="UP000050424">
    <property type="component" value="Unassembled WGS sequence"/>
</dbReference>
<evidence type="ECO:0000256" key="1">
    <source>
        <dbReference type="SAM" id="MobiDB-lite"/>
    </source>
</evidence>
<protein>
    <submittedName>
        <fullName evidence="2">Uncharacterized protein</fullName>
    </submittedName>
</protein>
<evidence type="ECO:0000313" key="3">
    <source>
        <dbReference type="Proteomes" id="UP000050424"/>
    </source>
</evidence>
<evidence type="ECO:0000313" key="2">
    <source>
        <dbReference type="EMBL" id="KPM43451.1"/>
    </source>
</evidence>
<comment type="caution">
    <text evidence="2">The sequence shown here is derived from an EMBL/GenBank/DDBJ whole genome shotgun (WGS) entry which is preliminary data.</text>
</comment>
<dbReference type="EMBL" id="LKCW01000033">
    <property type="protein sequence ID" value="KPM43451.1"/>
    <property type="molecule type" value="Genomic_DNA"/>
</dbReference>